<keyword evidence="6" id="KW-1185">Reference proteome</keyword>
<feature type="region of interest" description="Disordered" evidence="3">
    <location>
        <begin position="15"/>
        <end position="61"/>
    </location>
</feature>
<dbReference type="InterPro" id="IPR003958">
    <property type="entry name" value="CBFA_NFYB_domain"/>
</dbReference>
<dbReference type="Pfam" id="PF00808">
    <property type="entry name" value="CBFD_NFYB_HMF"/>
    <property type="match status" value="1"/>
</dbReference>
<dbReference type="RefSeq" id="XP_031887471.2">
    <property type="nucleotide sequence ID" value="XM_032033129.2"/>
</dbReference>
<proteinExistence type="predicted"/>
<dbReference type="PANTHER" id="PTHR10252">
    <property type="entry name" value="HISTONE-LIKE TRANSCRIPTION FACTOR CCAAT-RELATED"/>
    <property type="match status" value="1"/>
</dbReference>
<evidence type="ECO:0000313" key="6">
    <source>
        <dbReference type="Proteomes" id="UP000011096"/>
    </source>
</evidence>
<evidence type="ECO:0000259" key="4">
    <source>
        <dbReference type="Pfam" id="PF00808"/>
    </source>
</evidence>
<dbReference type="InterPro" id="IPR009072">
    <property type="entry name" value="Histone-fold"/>
</dbReference>
<sequence>MQVAGDAAGGCAGTGAADGGGVPMMTPSLGTDSSLSTSHPISLPTQLSKMPYNTNAIPPRKEVTGQPALPLARVKKIIATDPDIGICSNNAAFVITLATEMFIQYLANEGQNMAKMDRKPRRNVQYKDLANAVNHHDNLEFLEDVIPKTIPYKKIKDQAAISRANPRKADSEPKKRQSTTNGVNGTAAGPAAAAAAMQDDDPNAQLEAEARQADGDVDMTG</sequence>
<dbReference type="Proteomes" id="UP000011096">
    <property type="component" value="Unassembled WGS sequence"/>
</dbReference>
<dbReference type="InParanoid" id="A0A7J6JJM8"/>
<reference evidence="5 6" key="2">
    <citation type="submission" date="2020-04" db="EMBL/GenBank/DDBJ databases">
        <title>Genome sequencing and assembly of multiple isolates from the Colletotrichum gloeosporioides species complex.</title>
        <authorList>
            <person name="Gan P."/>
            <person name="Shirasu K."/>
        </authorList>
    </citation>
    <scope>NUCLEOTIDE SEQUENCE [LARGE SCALE GENOMIC DNA]</scope>
    <source>
        <strain evidence="5 6">Nara gc5</strain>
    </source>
</reference>
<dbReference type="Gene3D" id="1.10.20.10">
    <property type="entry name" value="Histone, subunit A"/>
    <property type="match status" value="1"/>
</dbReference>
<dbReference type="GeneID" id="43617167"/>
<feature type="domain" description="Transcription factor CBF/NF-Y/archaeal histone" evidence="4">
    <location>
        <begin position="69"/>
        <end position="133"/>
    </location>
</feature>
<protein>
    <submittedName>
        <fullName evidence="5">DNA polymerase epsilon subunit C</fullName>
    </submittedName>
</protein>
<name>A0A7J6JJM8_COLFN</name>
<feature type="compositionally biased region" description="Low complexity" evidence="3">
    <location>
        <begin position="179"/>
        <end position="197"/>
    </location>
</feature>
<dbReference type="EMBL" id="ANPB02000002">
    <property type="protein sequence ID" value="KAF4489454.1"/>
    <property type="molecule type" value="Genomic_DNA"/>
</dbReference>
<evidence type="ECO:0000256" key="2">
    <source>
        <dbReference type="ARBA" id="ARBA00023242"/>
    </source>
</evidence>
<dbReference type="PANTHER" id="PTHR10252:SF54">
    <property type="entry name" value="CHROMATIN ACCESSIBILITY COMPLEX PROTEIN 1"/>
    <property type="match status" value="1"/>
</dbReference>
<gene>
    <name evidence="5" type="primary">DPB3-0</name>
    <name evidence="5" type="ORF">CGGC5_v004060</name>
</gene>
<dbReference type="GO" id="GO:0006261">
    <property type="term" value="P:DNA-templated DNA replication"/>
    <property type="evidence" value="ECO:0007669"/>
    <property type="project" value="TreeGrafter"/>
</dbReference>
<reference evidence="5 6" key="1">
    <citation type="submission" date="2012-08" db="EMBL/GenBank/DDBJ databases">
        <authorList>
            <person name="Gan P.H.P."/>
            <person name="Ikeda K."/>
            <person name="Irieda H."/>
            <person name="Narusaka M."/>
            <person name="O'Connell R.J."/>
            <person name="Narusaka Y."/>
            <person name="Takano Y."/>
            <person name="Kubo Y."/>
            <person name="Shirasu K."/>
        </authorList>
    </citation>
    <scope>NUCLEOTIDE SEQUENCE [LARGE SCALE GENOMIC DNA]</scope>
    <source>
        <strain evidence="5 6">Nara gc5</strain>
    </source>
</reference>
<comment type="caution">
    <text evidence="5">The sequence shown here is derived from an EMBL/GenBank/DDBJ whole genome shotgun (WGS) entry which is preliminary data.</text>
</comment>
<accession>A0A7J6JJM8</accession>
<feature type="region of interest" description="Disordered" evidence="3">
    <location>
        <begin position="157"/>
        <end position="221"/>
    </location>
</feature>
<comment type="subcellular location">
    <subcellularLocation>
        <location evidence="1">Nucleus</location>
    </subcellularLocation>
</comment>
<dbReference type="CDD" id="cd23645">
    <property type="entry name" value="HFD_Dpb3-like"/>
    <property type="match status" value="1"/>
</dbReference>
<evidence type="ECO:0000313" key="5">
    <source>
        <dbReference type="EMBL" id="KAF4489454.1"/>
    </source>
</evidence>
<organism evidence="5 6">
    <name type="scientific">Colletotrichum fructicola (strain Nara gc5)</name>
    <name type="common">Anthracnose fungus</name>
    <name type="synonym">Colletotrichum gloeosporioides (strain Nara gc5)</name>
    <dbReference type="NCBI Taxonomy" id="1213859"/>
    <lineage>
        <taxon>Eukaryota</taxon>
        <taxon>Fungi</taxon>
        <taxon>Dikarya</taxon>
        <taxon>Ascomycota</taxon>
        <taxon>Pezizomycotina</taxon>
        <taxon>Sordariomycetes</taxon>
        <taxon>Hypocreomycetidae</taxon>
        <taxon>Glomerellales</taxon>
        <taxon>Glomerellaceae</taxon>
        <taxon>Colletotrichum</taxon>
        <taxon>Colletotrichum gloeosporioides species complex</taxon>
    </lineage>
</organism>
<dbReference type="InterPro" id="IPR050568">
    <property type="entry name" value="Transcr_DNA_Rep_Reg"/>
</dbReference>
<keyword evidence="2" id="KW-0539">Nucleus</keyword>
<evidence type="ECO:0000256" key="3">
    <source>
        <dbReference type="SAM" id="MobiDB-lite"/>
    </source>
</evidence>
<evidence type="ECO:0000256" key="1">
    <source>
        <dbReference type="ARBA" id="ARBA00004123"/>
    </source>
</evidence>
<dbReference type="GO" id="GO:0008623">
    <property type="term" value="C:CHRAC"/>
    <property type="evidence" value="ECO:0007669"/>
    <property type="project" value="TreeGrafter"/>
</dbReference>
<feature type="compositionally biased region" description="Polar residues" evidence="3">
    <location>
        <begin position="28"/>
        <end position="56"/>
    </location>
</feature>
<dbReference type="OrthoDB" id="636685at2759"/>
<dbReference type="SUPFAM" id="SSF47113">
    <property type="entry name" value="Histone-fold"/>
    <property type="match status" value="1"/>
</dbReference>
<dbReference type="GO" id="GO:0046982">
    <property type="term" value="F:protein heterodimerization activity"/>
    <property type="evidence" value="ECO:0007669"/>
    <property type="project" value="InterPro"/>
</dbReference>
<dbReference type="AlphaFoldDB" id="A0A7J6JJM8"/>